<keyword evidence="1" id="KW-0472">Membrane</keyword>
<reference evidence="2 3" key="1">
    <citation type="journal article" date="2015" name="Genome Announc.">
        <title>Expanding the biotechnology potential of lactobacilli through comparative genomics of 213 strains and associated genera.</title>
        <authorList>
            <person name="Sun Z."/>
            <person name="Harris H.M."/>
            <person name="McCann A."/>
            <person name="Guo C."/>
            <person name="Argimon S."/>
            <person name="Zhang W."/>
            <person name="Yang X."/>
            <person name="Jeffery I.B."/>
            <person name="Cooney J.C."/>
            <person name="Kagawa T.F."/>
            <person name="Liu W."/>
            <person name="Song Y."/>
            <person name="Salvetti E."/>
            <person name="Wrobel A."/>
            <person name="Rasinkangas P."/>
            <person name="Parkhill J."/>
            <person name="Rea M.C."/>
            <person name="O'Sullivan O."/>
            <person name="Ritari J."/>
            <person name="Douillard F.P."/>
            <person name="Paul Ross R."/>
            <person name="Yang R."/>
            <person name="Briner A.E."/>
            <person name="Felis G.E."/>
            <person name="de Vos W.M."/>
            <person name="Barrangou R."/>
            <person name="Klaenhammer T.R."/>
            <person name="Caufield P.W."/>
            <person name="Cui Y."/>
            <person name="Zhang H."/>
            <person name="O'Toole P.W."/>
        </authorList>
    </citation>
    <scope>NUCLEOTIDE SEQUENCE [LARGE SCALE GENOMIC DNA]</scope>
    <source>
        <strain evidence="2 3">DSM 15707</strain>
    </source>
</reference>
<dbReference type="EMBL" id="AZFE01000031">
    <property type="protein sequence ID" value="KRL55111.1"/>
    <property type="molecule type" value="Genomic_DNA"/>
</dbReference>
<feature type="transmembrane region" description="Helical" evidence="1">
    <location>
        <begin position="167"/>
        <end position="186"/>
    </location>
</feature>
<keyword evidence="1" id="KW-0812">Transmembrane</keyword>
<protein>
    <recommendedName>
        <fullName evidence="4">Lipopolysaccharide biosynthesis protein</fullName>
    </recommendedName>
</protein>
<dbReference type="RefSeq" id="WP_162253442.1">
    <property type="nucleotide sequence ID" value="NZ_AZFE01000031.1"/>
</dbReference>
<dbReference type="Proteomes" id="UP000051697">
    <property type="component" value="Unassembled WGS sequence"/>
</dbReference>
<keyword evidence="3" id="KW-1185">Reference proteome</keyword>
<sequence>MFIALAIVGSGVGYWIGKVSYQPYYIATSQITFHPEHIKKVKNKADRKSNQVIANASALGVHRVQAIDNNTLKLMIKYVASKTGYKVTQQQMKNMLTFEGSPDSLIMIIHARSADPKFATAITNSMATFFQKRVQVYNRSLKHAYPTVSELATVPAVPANRPNTTKYAAYGAISGMLVGMIGMLIIKRNKYFSKLER</sequence>
<dbReference type="PATRIC" id="fig|1423778.4.peg.738"/>
<organism evidence="2 3">
    <name type="scientific">Paucilactobacillus oligofermentans DSM 15707 = LMG 22743</name>
    <dbReference type="NCBI Taxonomy" id="1423778"/>
    <lineage>
        <taxon>Bacteria</taxon>
        <taxon>Bacillati</taxon>
        <taxon>Bacillota</taxon>
        <taxon>Bacilli</taxon>
        <taxon>Lactobacillales</taxon>
        <taxon>Lactobacillaceae</taxon>
        <taxon>Paucilactobacillus</taxon>
    </lineage>
</organism>
<evidence type="ECO:0000256" key="1">
    <source>
        <dbReference type="SAM" id="Phobius"/>
    </source>
</evidence>
<evidence type="ECO:0008006" key="4">
    <source>
        <dbReference type="Google" id="ProtNLM"/>
    </source>
</evidence>
<keyword evidence="1" id="KW-1133">Transmembrane helix</keyword>
<name>A0A0R1RE17_9LACO</name>
<comment type="caution">
    <text evidence="2">The sequence shown here is derived from an EMBL/GenBank/DDBJ whole genome shotgun (WGS) entry which is preliminary data.</text>
</comment>
<gene>
    <name evidence="2" type="ORF">FC70_GL000707</name>
</gene>
<evidence type="ECO:0000313" key="3">
    <source>
        <dbReference type="Proteomes" id="UP000051697"/>
    </source>
</evidence>
<dbReference type="STRING" id="1423778.FC70_GL000707"/>
<proteinExistence type="predicted"/>
<accession>A0A0R1RE17</accession>
<evidence type="ECO:0000313" key="2">
    <source>
        <dbReference type="EMBL" id="KRL55111.1"/>
    </source>
</evidence>
<dbReference type="AlphaFoldDB" id="A0A0R1RE17"/>